<comment type="caution">
    <text evidence="5">The sequence shown here is derived from an EMBL/GenBank/DDBJ whole genome shotgun (WGS) entry which is preliminary data.</text>
</comment>
<evidence type="ECO:0000313" key="6">
    <source>
        <dbReference type="Proteomes" id="UP000245507"/>
    </source>
</evidence>
<dbReference type="SUPFAM" id="SSF117281">
    <property type="entry name" value="Kelch motif"/>
    <property type="match status" value="1"/>
</dbReference>
<dbReference type="PANTHER" id="PTHR24412:SF489">
    <property type="entry name" value="RING FINGER DOMAIN AND KELCH REPEAT-CONTAINING PROTEIN DDB_G0271372"/>
    <property type="match status" value="1"/>
</dbReference>
<feature type="region of interest" description="Disordered" evidence="3">
    <location>
        <begin position="1"/>
        <end position="28"/>
    </location>
</feature>
<dbReference type="InterPro" id="IPR015915">
    <property type="entry name" value="Kelch-typ_b-propeller"/>
</dbReference>
<gene>
    <name evidence="5" type="ORF">DJ010_08800</name>
</gene>
<dbReference type="Gene3D" id="2.120.10.80">
    <property type="entry name" value="Kelch-type beta propeller"/>
    <property type="match status" value="2"/>
</dbReference>
<dbReference type="RefSeq" id="WP_109693298.1">
    <property type="nucleotide sequence ID" value="NZ_QGDD01000003.1"/>
</dbReference>
<proteinExistence type="predicted"/>
<evidence type="ECO:0000313" key="5">
    <source>
        <dbReference type="EMBL" id="PWN03209.1"/>
    </source>
</evidence>
<protein>
    <recommendedName>
        <fullName evidence="7">Galactose oxidase</fullName>
    </recommendedName>
</protein>
<dbReference type="SUPFAM" id="SSF50965">
    <property type="entry name" value="Galactose oxidase, central domain"/>
    <property type="match status" value="1"/>
</dbReference>
<feature type="transmembrane region" description="Helical" evidence="4">
    <location>
        <begin position="44"/>
        <end position="62"/>
    </location>
</feature>
<feature type="compositionally biased region" description="Basic and acidic residues" evidence="3">
    <location>
        <begin position="1"/>
        <end position="19"/>
    </location>
</feature>
<feature type="region of interest" description="Disordered" evidence="3">
    <location>
        <begin position="62"/>
        <end position="86"/>
    </location>
</feature>
<keyword evidence="4" id="KW-0812">Transmembrane</keyword>
<dbReference type="InterPro" id="IPR011043">
    <property type="entry name" value="Gal_Oxase/kelch_b-propeller"/>
</dbReference>
<keyword evidence="2" id="KW-0677">Repeat</keyword>
<dbReference type="PANTHER" id="PTHR24412">
    <property type="entry name" value="KELCH PROTEIN"/>
    <property type="match status" value="1"/>
</dbReference>
<dbReference type="AlphaFoldDB" id="A0A316TJ15"/>
<keyword evidence="4" id="KW-0472">Membrane</keyword>
<keyword evidence="1" id="KW-0880">Kelch repeat</keyword>
<reference evidence="5 6" key="1">
    <citation type="submission" date="2018-05" db="EMBL/GenBank/DDBJ databases">
        <title>Nocardioides silvaticus genome.</title>
        <authorList>
            <person name="Li C."/>
            <person name="Wang G."/>
        </authorList>
    </citation>
    <scope>NUCLEOTIDE SEQUENCE [LARGE SCALE GENOMIC DNA]</scope>
    <source>
        <strain evidence="5 6">CCTCC AB 2018079</strain>
    </source>
</reference>
<evidence type="ECO:0000256" key="4">
    <source>
        <dbReference type="SAM" id="Phobius"/>
    </source>
</evidence>
<keyword evidence="4" id="KW-1133">Transmembrane helix</keyword>
<sequence>MNLEERLTTDLHDDLDRLDAGPGDPRQALVAGTRTSRRRTTLRVVSTAAVVGAVALTAGVALRPEDRTGDGEPAPSAPAGGWSKAAPSPLAPRYGALMVWTGDEVLVMGGHQDTPCPPNADCIAPSDPLSDAAAYDAETDGWRTIAPPPIQIDSGTPAVVSDGIVVIGNARNWWTYDPVADRWRELDPPAGVDAGPRTELDGKVYAVDGHRTVSVLEVASGSWSTLPSDDLAPALTIDGLFATSSGIVLAGVNYRESAPDEPTLTQADIWDGRSWSRLPRTGMIGWLYNWTGERILGLEPGGADGGQTNNWGRYYPAAGALDPATGAWEPLPGLDYEDRAEGPAWVVETAEGPLVATQGRVYDDSARTWTEPGIPDSAVDSDLSATWADGRLVFFGGYDRDAERLSNDTWIWTPGG</sequence>
<accession>A0A316TJ15</accession>
<name>A0A316TJ15_9ACTN</name>
<organism evidence="5 6">
    <name type="scientific">Nocardioides silvaticus</name>
    <dbReference type="NCBI Taxonomy" id="2201891"/>
    <lineage>
        <taxon>Bacteria</taxon>
        <taxon>Bacillati</taxon>
        <taxon>Actinomycetota</taxon>
        <taxon>Actinomycetes</taxon>
        <taxon>Propionibacteriales</taxon>
        <taxon>Nocardioidaceae</taxon>
        <taxon>Nocardioides</taxon>
    </lineage>
</organism>
<evidence type="ECO:0000256" key="1">
    <source>
        <dbReference type="ARBA" id="ARBA00022441"/>
    </source>
</evidence>
<dbReference type="OrthoDB" id="3420153at2"/>
<evidence type="ECO:0000256" key="2">
    <source>
        <dbReference type="ARBA" id="ARBA00022737"/>
    </source>
</evidence>
<dbReference type="Proteomes" id="UP000245507">
    <property type="component" value="Unassembled WGS sequence"/>
</dbReference>
<evidence type="ECO:0000256" key="3">
    <source>
        <dbReference type="SAM" id="MobiDB-lite"/>
    </source>
</evidence>
<keyword evidence="6" id="KW-1185">Reference proteome</keyword>
<dbReference type="EMBL" id="QGDD01000003">
    <property type="protein sequence ID" value="PWN03209.1"/>
    <property type="molecule type" value="Genomic_DNA"/>
</dbReference>
<evidence type="ECO:0008006" key="7">
    <source>
        <dbReference type="Google" id="ProtNLM"/>
    </source>
</evidence>